<feature type="transmembrane region" description="Helical" evidence="1">
    <location>
        <begin position="48"/>
        <end position="69"/>
    </location>
</feature>
<evidence type="ECO:0000313" key="3">
    <source>
        <dbReference type="Proteomes" id="UP000070260"/>
    </source>
</evidence>
<dbReference type="EMBL" id="CP013615">
    <property type="protein sequence ID" value="AMN30923.1"/>
    <property type="molecule type" value="Genomic_DNA"/>
</dbReference>
<dbReference type="Proteomes" id="UP000070260">
    <property type="component" value="Plasmid pJFP838A"/>
</dbReference>
<proteinExistence type="predicted"/>
<geneLocation type="plasmid" evidence="2 3">
    <name>pJFP838A</name>
</geneLocation>
<evidence type="ECO:0000313" key="2">
    <source>
        <dbReference type="EMBL" id="AMN30923.1"/>
    </source>
</evidence>
<dbReference type="PATRIC" id="fig|1502.177.peg.3213"/>
<dbReference type="AlphaFoldDB" id="A0A140GQW4"/>
<keyword evidence="1" id="KW-0812">Transmembrane</keyword>
<keyword evidence="1" id="KW-0472">Membrane</keyword>
<gene>
    <name evidence="2" type="ORF">JFP838_pA0007</name>
</gene>
<keyword evidence="2" id="KW-0614">Plasmid</keyword>
<evidence type="ECO:0000256" key="1">
    <source>
        <dbReference type="SAM" id="Phobius"/>
    </source>
</evidence>
<name>A0A140GQW4_CLOPF</name>
<feature type="transmembrane region" description="Helical" evidence="1">
    <location>
        <begin position="7"/>
        <end position="28"/>
    </location>
</feature>
<reference evidence="2 3" key="1">
    <citation type="journal article" date="2016" name="PLoS ONE">
        <title>Plasmid Characterization and Chromosome Analysis of Two netF+ Clostridium perfringens Isolates Associated with Foal and Canine Necrotizing Enteritis.</title>
        <authorList>
            <person name="Mehdizadeh Gohari I."/>
            <person name="Kropinski A.M."/>
            <person name="Weese S.J."/>
            <person name="Parreira V.R."/>
            <person name="Whitehead A.E."/>
            <person name="Boerlin P."/>
            <person name="Prescott J.F."/>
        </authorList>
    </citation>
    <scope>NUCLEOTIDE SEQUENCE [LARGE SCALE GENOMIC DNA]</scope>
    <source>
        <strain evidence="2 3">JP838</strain>
        <plasmid evidence="3">Plasmid pJFP838A</plasmid>
    </source>
</reference>
<keyword evidence="1" id="KW-1133">Transmembrane helix</keyword>
<protein>
    <submittedName>
        <fullName evidence="2">Uncharacterized protein</fullName>
    </submittedName>
</protein>
<organism evidence="2 3">
    <name type="scientific">Clostridium perfringens</name>
    <dbReference type="NCBI Taxonomy" id="1502"/>
    <lineage>
        <taxon>Bacteria</taxon>
        <taxon>Bacillati</taxon>
        <taxon>Bacillota</taxon>
        <taxon>Clostridia</taxon>
        <taxon>Eubacteriales</taxon>
        <taxon>Clostridiaceae</taxon>
        <taxon>Clostridium</taxon>
    </lineage>
</organism>
<dbReference type="RefSeq" id="WP_131442848.1">
    <property type="nucleotide sequence ID" value="NZ_JADNGM010000052.1"/>
</dbReference>
<feature type="transmembrane region" description="Helical" evidence="1">
    <location>
        <begin position="89"/>
        <end position="110"/>
    </location>
</feature>
<sequence length="114" mass="13035">MKRLYRNLIYYFSLIYILILDTPLGAFADGNKATLSDNFKKFSQQYNIYIGFFIAIGILTGILGIIVNFMRLAKSATNPRERKIAINNIMIAGVTTGLLMNISFVLVWYYHVLL</sequence>
<accession>A0A140GQW4</accession>